<dbReference type="InterPro" id="IPR028624">
    <property type="entry name" value="Tscrpt_elong_fac_GreA/B"/>
</dbReference>
<keyword evidence="5 8" id="KW-0804">Transcription</keyword>
<keyword evidence="3 8" id="KW-0805">Transcription regulation</keyword>
<dbReference type="GO" id="GO:0032784">
    <property type="term" value="P:regulation of DNA-templated transcription elongation"/>
    <property type="evidence" value="ECO:0007669"/>
    <property type="project" value="UniProtKB-UniRule"/>
</dbReference>
<dbReference type="GO" id="GO:0003677">
    <property type="term" value="F:DNA binding"/>
    <property type="evidence" value="ECO:0007669"/>
    <property type="project" value="UniProtKB-UniRule"/>
</dbReference>
<dbReference type="NCBIfam" id="TIGR01462">
    <property type="entry name" value="greA"/>
    <property type="match status" value="1"/>
</dbReference>
<keyword evidence="12" id="KW-0648">Protein biosynthesis</keyword>
<dbReference type="InterPro" id="IPR006359">
    <property type="entry name" value="Tscrpt_elong_fac_GreA"/>
</dbReference>
<dbReference type="SUPFAM" id="SSF46557">
    <property type="entry name" value="GreA transcript cleavage protein, N-terminal domain"/>
    <property type="match status" value="1"/>
</dbReference>
<dbReference type="Gene3D" id="3.10.50.30">
    <property type="entry name" value="Transcription elongation factor, GreA/GreB, C-terminal domain"/>
    <property type="match status" value="1"/>
</dbReference>
<evidence type="ECO:0000313" key="13">
    <source>
        <dbReference type="Proteomes" id="UP000178176"/>
    </source>
</evidence>
<evidence type="ECO:0000256" key="5">
    <source>
        <dbReference type="ARBA" id="ARBA00023163"/>
    </source>
</evidence>
<comment type="caution">
    <text evidence="12">The sequence shown here is derived from an EMBL/GenBank/DDBJ whole genome shotgun (WGS) entry which is preliminary data.</text>
</comment>
<evidence type="ECO:0000256" key="4">
    <source>
        <dbReference type="ARBA" id="ARBA00023125"/>
    </source>
</evidence>
<sequence length="153" mass="16507">MNSHPILITAPGLDTLKRELGDLVNVKRPQLVDRLSNARSMGDLSENNDYQTAKEELAFIDGRISELEDLLQNAQVAKPSSKSAIEVGHTVTLTVNGKQTAFQIVGEWEADPGQKKVSPSSPLGKALMGRKVGEKVEVAAPAGKILYTIMAIE</sequence>
<reference evidence="12 13" key="1">
    <citation type="journal article" date="2016" name="Nat. Commun.">
        <title>Thousands of microbial genomes shed light on interconnected biogeochemical processes in an aquifer system.</title>
        <authorList>
            <person name="Anantharaman K."/>
            <person name="Brown C.T."/>
            <person name="Hug L.A."/>
            <person name="Sharon I."/>
            <person name="Castelle C.J."/>
            <person name="Probst A.J."/>
            <person name="Thomas B.C."/>
            <person name="Singh A."/>
            <person name="Wilkins M.J."/>
            <person name="Karaoz U."/>
            <person name="Brodie E.L."/>
            <person name="Williams K.H."/>
            <person name="Hubbard S.S."/>
            <person name="Banfield J.F."/>
        </authorList>
    </citation>
    <scope>NUCLEOTIDE SEQUENCE [LARGE SCALE GENOMIC DNA]</scope>
</reference>
<keyword evidence="12" id="KW-0251">Elongation factor</keyword>
<dbReference type="HAMAP" id="MF_00105">
    <property type="entry name" value="GreA_GreB"/>
    <property type="match status" value="1"/>
</dbReference>
<comment type="function">
    <text evidence="6 8 9">Necessary for efficient RNA polymerase transcription elongation past template-encoded arresting sites. The arresting sites in DNA have the property of trapping a certain fraction of elongating RNA polymerases that pass through, resulting in locked ternary complexes. Cleavage of the nascent transcript by cleavage factors such as GreA or GreB allows the resumption of elongation from the new 3'terminus. GreA releases sequences of 2 to 3 nucleotides.</text>
</comment>
<dbReference type="Gene3D" id="1.10.287.180">
    <property type="entry name" value="Transcription elongation factor, GreA/GreB, N-terminal domain"/>
    <property type="match status" value="1"/>
</dbReference>
<feature type="domain" description="Transcription elongation factor GreA/GreB C-terminal" evidence="10">
    <location>
        <begin position="82"/>
        <end position="153"/>
    </location>
</feature>
<dbReference type="FunFam" id="1.10.287.180:FF:000001">
    <property type="entry name" value="Transcription elongation factor GreA"/>
    <property type="match status" value="1"/>
</dbReference>
<dbReference type="PANTHER" id="PTHR30437">
    <property type="entry name" value="TRANSCRIPTION ELONGATION FACTOR GREA"/>
    <property type="match status" value="1"/>
</dbReference>
<evidence type="ECO:0000256" key="9">
    <source>
        <dbReference type="RuleBase" id="RU000556"/>
    </source>
</evidence>
<comment type="similarity">
    <text evidence="1 8 9">Belongs to the GreA/GreB family.</text>
</comment>
<gene>
    <name evidence="8" type="primary">greA</name>
    <name evidence="12" type="ORF">A2876_03760</name>
</gene>
<dbReference type="Pfam" id="PF01272">
    <property type="entry name" value="GreA_GreB"/>
    <property type="match status" value="1"/>
</dbReference>
<dbReference type="GO" id="GO:0070063">
    <property type="term" value="F:RNA polymerase binding"/>
    <property type="evidence" value="ECO:0007669"/>
    <property type="project" value="InterPro"/>
</dbReference>
<dbReference type="InterPro" id="IPR036953">
    <property type="entry name" value="GreA/GreB_C_sf"/>
</dbReference>
<protein>
    <recommendedName>
        <fullName evidence="2 8">Transcription elongation factor GreA</fullName>
    </recommendedName>
    <alternativeName>
        <fullName evidence="7 8">Transcript cleavage factor GreA</fullName>
    </alternativeName>
</protein>
<evidence type="ECO:0000256" key="7">
    <source>
        <dbReference type="ARBA" id="ARBA00030776"/>
    </source>
</evidence>
<dbReference type="NCBIfam" id="NF001263">
    <property type="entry name" value="PRK00226.1-4"/>
    <property type="match status" value="1"/>
</dbReference>
<evidence type="ECO:0000256" key="8">
    <source>
        <dbReference type="HAMAP-Rule" id="MF_00105"/>
    </source>
</evidence>
<dbReference type="Pfam" id="PF03449">
    <property type="entry name" value="GreA_GreB_N"/>
    <property type="match status" value="1"/>
</dbReference>
<keyword evidence="4 8" id="KW-0238">DNA-binding</keyword>
<evidence type="ECO:0000256" key="3">
    <source>
        <dbReference type="ARBA" id="ARBA00023015"/>
    </source>
</evidence>
<dbReference type="PANTHER" id="PTHR30437:SF4">
    <property type="entry name" value="TRANSCRIPTION ELONGATION FACTOR GREA"/>
    <property type="match status" value="1"/>
</dbReference>
<evidence type="ECO:0000259" key="10">
    <source>
        <dbReference type="Pfam" id="PF01272"/>
    </source>
</evidence>
<dbReference type="InterPro" id="IPR023459">
    <property type="entry name" value="Tscrpt_elong_fac_GreA/B_fam"/>
</dbReference>
<dbReference type="InterPro" id="IPR036805">
    <property type="entry name" value="Tscrpt_elong_fac_GreA/B_N_sf"/>
</dbReference>
<dbReference type="InterPro" id="IPR001437">
    <property type="entry name" value="Tscrpt_elong_fac_GreA/B_C"/>
</dbReference>
<feature type="domain" description="Transcription elongation factor GreA/GreB N-terminal" evidence="11">
    <location>
        <begin position="6"/>
        <end position="76"/>
    </location>
</feature>
<evidence type="ECO:0000256" key="6">
    <source>
        <dbReference type="ARBA" id="ARBA00024916"/>
    </source>
</evidence>
<name>A0A1F4YEI8_9BACT</name>
<dbReference type="PIRSF" id="PIRSF006092">
    <property type="entry name" value="GreA_GreB"/>
    <property type="match status" value="1"/>
</dbReference>
<dbReference type="AlphaFoldDB" id="A0A1F4YEI8"/>
<accession>A0A1F4YEI8</accession>
<organism evidence="12 13">
    <name type="scientific">Candidatus Amesbacteria bacterium RIFCSPHIGHO2_01_FULL_48_32b</name>
    <dbReference type="NCBI Taxonomy" id="1797253"/>
    <lineage>
        <taxon>Bacteria</taxon>
        <taxon>Candidatus Amesiibacteriota</taxon>
    </lineage>
</organism>
<dbReference type="SUPFAM" id="SSF54534">
    <property type="entry name" value="FKBP-like"/>
    <property type="match status" value="1"/>
</dbReference>
<evidence type="ECO:0000256" key="1">
    <source>
        <dbReference type="ARBA" id="ARBA00008213"/>
    </source>
</evidence>
<dbReference type="Proteomes" id="UP000178176">
    <property type="component" value="Unassembled WGS sequence"/>
</dbReference>
<evidence type="ECO:0000256" key="2">
    <source>
        <dbReference type="ARBA" id="ARBA00013729"/>
    </source>
</evidence>
<dbReference type="EMBL" id="MEXH01000032">
    <property type="protein sequence ID" value="OGC91643.1"/>
    <property type="molecule type" value="Genomic_DNA"/>
</dbReference>
<proteinExistence type="inferred from homology"/>
<evidence type="ECO:0000259" key="11">
    <source>
        <dbReference type="Pfam" id="PF03449"/>
    </source>
</evidence>
<dbReference type="GO" id="GO:0006354">
    <property type="term" value="P:DNA-templated transcription elongation"/>
    <property type="evidence" value="ECO:0007669"/>
    <property type="project" value="TreeGrafter"/>
</dbReference>
<evidence type="ECO:0000313" key="12">
    <source>
        <dbReference type="EMBL" id="OGC91643.1"/>
    </source>
</evidence>
<dbReference type="InterPro" id="IPR022691">
    <property type="entry name" value="Tscrpt_elong_fac_GreA/B_N"/>
</dbReference>
<dbReference type="GO" id="GO:0003746">
    <property type="term" value="F:translation elongation factor activity"/>
    <property type="evidence" value="ECO:0007669"/>
    <property type="project" value="UniProtKB-KW"/>
</dbReference>